<keyword evidence="4 7" id="KW-0812">Transmembrane</keyword>
<dbReference type="PANTHER" id="PTHR30489">
    <property type="entry name" value="LIPOPROTEIN-RELEASING SYSTEM TRANSMEMBRANE PROTEIN LOLE"/>
    <property type="match status" value="1"/>
</dbReference>
<dbReference type="OrthoDB" id="5137249at2"/>
<feature type="domain" description="ABC3 transporter permease C-terminal" evidence="8">
    <location>
        <begin position="274"/>
        <end position="391"/>
    </location>
</feature>
<sequence>MTALSVLDRKLARDLARLWAQVLAIALVMACGVMTIVIAVGAYRSLDETRAAFYERYRFASVFSGLTRAPLHLREDLAAIPGVSGVDLRIVKAALLDLPGMAEPATGIAISIPDRGEPAVNRLYLRSGRLPEADRTGEVAVTEPFAKAHRMTPGSTFSAILNGRKRLLTVTGIVLSPEYIYAIGPGDMVPDQRRFGVFYMPRTTLAGIYDMNGAFNDLVARTQRGADLNVVSDRIDAILKPYGGTGTHDREDQISHAFLDNELMQLRAMAVVIPPIFLFVSAFLVNMILTRLIALEREQVGLMKAIGYSSLDVAWHYAKLTLLIAIIGIIIGSLAGNWLGRGMTRLYATFFSFPFLIFRQSLDLYVIAAGVSAAAALAGAGRAIWSVVRLPPAVAMRPPAPTQYRSLFAGSAGLATVFSQLTIMALRHLIRWPVRMLMTTLGTSMAVALLVTALFSFDSIDFMIDTVFFRTERQDATISFGLERSPRALQAVAAMPGVIRAEGFRAAPVVLRKGHRERRLAIQGVMPSPDLARVLDEDLLPVEPPATGLMVSERVARLLHLSIGDRVEIELLEKGHRIVEAPVTSIVQSYVGLAVYMRLDALDRLVGDGPRLSGVRVSIDRAKLDDLYAAVKETPAVASIALQGVSRGRFRETIGENITIMTTVYTLLAVIITFGVVYNSARIQLSERARELASLRVMGFTRGEVSSVLLIELGVIVLLAQPLGWALGYGFSWAVVRGFESDLFRIPLVVERATFAISSLVVLAVAVVSALIVRRRIDRLDLVRVLKTRE</sequence>
<feature type="transmembrane region" description="Helical" evidence="7">
    <location>
        <begin position="708"/>
        <end position="733"/>
    </location>
</feature>
<evidence type="ECO:0000256" key="4">
    <source>
        <dbReference type="ARBA" id="ARBA00022692"/>
    </source>
</evidence>
<evidence type="ECO:0000256" key="1">
    <source>
        <dbReference type="ARBA" id="ARBA00004651"/>
    </source>
</evidence>
<comment type="similarity">
    <text evidence="2">Belongs to the ABC-4 integral membrane protein family. LolC/E subfamily.</text>
</comment>
<feature type="transmembrane region" description="Helical" evidence="7">
    <location>
        <begin position="753"/>
        <end position="773"/>
    </location>
</feature>
<gene>
    <name evidence="9" type="ORF">EJC49_02830</name>
</gene>
<feature type="transmembrane region" description="Helical" evidence="7">
    <location>
        <begin position="361"/>
        <end position="385"/>
    </location>
</feature>
<dbReference type="GO" id="GO:0044874">
    <property type="term" value="P:lipoprotein localization to outer membrane"/>
    <property type="evidence" value="ECO:0007669"/>
    <property type="project" value="TreeGrafter"/>
</dbReference>
<feature type="transmembrane region" description="Helical" evidence="7">
    <location>
        <begin position="268"/>
        <end position="294"/>
    </location>
</feature>
<evidence type="ECO:0000313" key="10">
    <source>
        <dbReference type="Proteomes" id="UP000278398"/>
    </source>
</evidence>
<proteinExistence type="inferred from homology"/>
<evidence type="ECO:0000256" key="3">
    <source>
        <dbReference type="ARBA" id="ARBA00022475"/>
    </source>
</evidence>
<dbReference type="InterPro" id="IPR003838">
    <property type="entry name" value="ABC3_permease_C"/>
</dbReference>
<evidence type="ECO:0000313" key="9">
    <source>
        <dbReference type="EMBL" id="RST87921.1"/>
    </source>
</evidence>
<dbReference type="Proteomes" id="UP000278398">
    <property type="component" value="Unassembled WGS sequence"/>
</dbReference>
<evidence type="ECO:0000256" key="7">
    <source>
        <dbReference type="SAM" id="Phobius"/>
    </source>
</evidence>
<evidence type="ECO:0000256" key="2">
    <source>
        <dbReference type="ARBA" id="ARBA00005236"/>
    </source>
</evidence>
<comment type="subcellular location">
    <subcellularLocation>
        <location evidence="1">Cell membrane</location>
        <topology evidence="1">Multi-pass membrane protein</topology>
    </subcellularLocation>
</comment>
<reference evidence="9 10" key="1">
    <citation type="submission" date="2018-12" db="EMBL/GenBank/DDBJ databases">
        <title>Mesorhizobium carbonis sp. nov., isolated from coal mine water.</title>
        <authorList>
            <person name="Xin W."/>
            <person name="Xu Z."/>
            <person name="Xiang F."/>
            <person name="Zhang J."/>
            <person name="Xi L."/>
            <person name="Liu J."/>
        </authorList>
    </citation>
    <scope>NUCLEOTIDE SEQUENCE [LARGE SCALE GENOMIC DNA]</scope>
    <source>
        <strain evidence="9 10">B2.3</strain>
    </source>
</reference>
<feature type="transmembrane region" description="Helical" evidence="7">
    <location>
        <begin position="314"/>
        <end position="340"/>
    </location>
</feature>
<protein>
    <submittedName>
        <fullName evidence="9">FtsX-like permease family protein</fullName>
    </submittedName>
</protein>
<dbReference type="PANTHER" id="PTHR30489:SF0">
    <property type="entry name" value="LIPOPROTEIN-RELEASING SYSTEM TRANSMEMBRANE PROTEIN LOLE"/>
    <property type="match status" value="1"/>
</dbReference>
<comment type="caution">
    <text evidence="9">The sequence shown here is derived from an EMBL/GenBank/DDBJ whole genome shotgun (WGS) entry which is preliminary data.</text>
</comment>
<evidence type="ECO:0000256" key="5">
    <source>
        <dbReference type="ARBA" id="ARBA00022989"/>
    </source>
</evidence>
<keyword evidence="10" id="KW-1185">Reference proteome</keyword>
<accession>A0A429Z2I4</accession>
<dbReference type="AlphaFoldDB" id="A0A429Z2I4"/>
<feature type="transmembrane region" description="Helical" evidence="7">
    <location>
        <begin position="438"/>
        <end position="457"/>
    </location>
</feature>
<feature type="transmembrane region" description="Helical" evidence="7">
    <location>
        <begin position="658"/>
        <end position="678"/>
    </location>
</feature>
<dbReference type="InterPro" id="IPR051447">
    <property type="entry name" value="Lipoprotein-release_system"/>
</dbReference>
<evidence type="ECO:0000259" key="8">
    <source>
        <dbReference type="Pfam" id="PF02687"/>
    </source>
</evidence>
<keyword evidence="6 7" id="KW-0472">Membrane</keyword>
<keyword evidence="3" id="KW-1003">Cell membrane</keyword>
<keyword evidence="5 7" id="KW-1133">Transmembrane helix</keyword>
<feature type="transmembrane region" description="Helical" evidence="7">
    <location>
        <begin position="405"/>
        <end position="426"/>
    </location>
</feature>
<name>A0A429Z2I4_9HYPH</name>
<organism evidence="9 10">
    <name type="scientific">Aquibium carbonis</name>
    <dbReference type="NCBI Taxonomy" id="2495581"/>
    <lineage>
        <taxon>Bacteria</taxon>
        <taxon>Pseudomonadati</taxon>
        <taxon>Pseudomonadota</taxon>
        <taxon>Alphaproteobacteria</taxon>
        <taxon>Hyphomicrobiales</taxon>
        <taxon>Phyllobacteriaceae</taxon>
        <taxon>Aquibium</taxon>
    </lineage>
</organism>
<dbReference type="GO" id="GO:0098797">
    <property type="term" value="C:plasma membrane protein complex"/>
    <property type="evidence" value="ECO:0007669"/>
    <property type="project" value="TreeGrafter"/>
</dbReference>
<feature type="domain" description="ABC3 transporter permease C-terminal" evidence="8">
    <location>
        <begin position="665"/>
        <end position="777"/>
    </location>
</feature>
<evidence type="ECO:0000256" key="6">
    <source>
        <dbReference type="ARBA" id="ARBA00023136"/>
    </source>
</evidence>
<feature type="transmembrane region" description="Helical" evidence="7">
    <location>
        <begin position="20"/>
        <end position="43"/>
    </location>
</feature>
<dbReference type="Pfam" id="PF02687">
    <property type="entry name" value="FtsX"/>
    <property type="match status" value="2"/>
</dbReference>
<dbReference type="EMBL" id="RWKW01000007">
    <property type="protein sequence ID" value="RST87921.1"/>
    <property type="molecule type" value="Genomic_DNA"/>
</dbReference>